<reference evidence="2 3" key="1">
    <citation type="journal article" date="2018" name="Nat. Genet.">
        <title>The Rosa genome provides new insights in the design of modern roses.</title>
        <authorList>
            <person name="Bendahmane M."/>
        </authorList>
    </citation>
    <scope>NUCLEOTIDE SEQUENCE [LARGE SCALE GENOMIC DNA]</scope>
    <source>
        <strain evidence="3">cv. Old Blush</strain>
    </source>
</reference>
<proteinExistence type="predicted"/>
<keyword evidence="3" id="KW-1185">Reference proteome</keyword>
<protein>
    <submittedName>
        <fullName evidence="2">Uncharacterized protein</fullName>
    </submittedName>
</protein>
<keyword evidence="1" id="KW-0812">Transmembrane</keyword>
<feature type="transmembrane region" description="Helical" evidence="1">
    <location>
        <begin position="6"/>
        <end position="29"/>
    </location>
</feature>
<name>A0A2P6PTE3_ROSCH</name>
<dbReference type="Gramene" id="PRQ25197">
    <property type="protein sequence ID" value="PRQ25197"/>
    <property type="gene ID" value="RchiOBHm_Chr6g0280951"/>
</dbReference>
<gene>
    <name evidence="2" type="ORF">RchiOBHm_Chr6g0280951</name>
</gene>
<dbReference type="EMBL" id="PDCK01000044">
    <property type="protein sequence ID" value="PRQ25197.1"/>
    <property type="molecule type" value="Genomic_DNA"/>
</dbReference>
<evidence type="ECO:0000313" key="2">
    <source>
        <dbReference type="EMBL" id="PRQ25197.1"/>
    </source>
</evidence>
<keyword evidence="1" id="KW-1133">Transmembrane helix</keyword>
<evidence type="ECO:0000256" key="1">
    <source>
        <dbReference type="SAM" id="Phobius"/>
    </source>
</evidence>
<keyword evidence="1" id="KW-0472">Membrane</keyword>
<accession>A0A2P6PTE3</accession>
<dbReference type="Proteomes" id="UP000238479">
    <property type="component" value="Chromosome 6"/>
</dbReference>
<dbReference type="AlphaFoldDB" id="A0A2P6PTE3"/>
<sequence length="165" mass="18744">MVLGPIRAVLLLIFSLFGSLVAIYFLLLISPDHVLGWKCGLRPGLRTLRAMSALGRRRVPYFVKWSQPLSGRMKLSVTELYFQWQHTRKADSIGYSWLQVSIIFSVCHHNCKANGVARRALFAKGCMLECIFIDETLVIISGGSLEAYCNLGLRHYVLQCILRFH</sequence>
<evidence type="ECO:0000313" key="3">
    <source>
        <dbReference type="Proteomes" id="UP000238479"/>
    </source>
</evidence>
<organism evidence="2 3">
    <name type="scientific">Rosa chinensis</name>
    <name type="common">China rose</name>
    <dbReference type="NCBI Taxonomy" id="74649"/>
    <lineage>
        <taxon>Eukaryota</taxon>
        <taxon>Viridiplantae</taxon>
        <taxon>Streptophyta</taxon>
        <taxon>Embryophyta</taxon>
        <taxon>Tracheophyta</taxon>
        <taxon>Spermatophyta</taxon>
        <taxon>Magnoliopsida</taxon>
        <taxon>eudicotyledons</taxon>
        <taxon>Gunneridae</taxon>
        <taxon>Pentapetalae</taxon>
        <taxon>rosids</taxon>
        <taxon>fabids</taxon>
        <taxon>Rosales</taxon>
        <taxon>Rosaceae</taxon>
        <taxon>Rosoideae</taxon>
        <taxon>Rosoideae incertae sedis</taxon>
        <taxon>Rosa</taxon>
    </lineage>
</organism>
<comment type="caution">
    <text evidence="2">The sequence shown here is derived from an EMBL/GenBank/DDBJ whole genome shotgun (WGS) entry which is preliminary data.</text>
</comment>